<dbReference type="PANTHER" id="PTHR23301:SF0">
    <property type="entry name" value="CHITIN-BINDING TYPE-2 DOMAIN-CONTAINING PROTEIN-RELATED"/>
    <property type="match status" value="1"/>
</dbReference>
<name>A0ABD3XE77_SINWO</name>
<dbReference type="PROSITE" id="PS50940">
    <property type="entry name" value="CHIT_BIND_II"/>
    <property type="match status" value="2"/>
</dbReference>
<dbReference type="PANTHER" id="PTHR23301">
    <property type="entry name" value="CHITIN BINDING PERITROPHIN-A"/>
    <property type="match status" value="1"/>
</dbReference>
<dbReference type="EMBL" id="JBJQND010000002">
    <property type="protein sequence ID" value="KAL3884579.1"/>
    <property type="molecule type" value="Genomic_DNA"/>
</dbReference>
<evidence type="ECO:0000256" key="4">
    <source>
        <dbReference type="ARBA" id="ARBA00023157"/>
    </source>
</evidence>
<keyword evidence="4" id="KW-1015">Disulfide bond</keyword>
<evidence type="ECO:0000256" key="1">
    <source>
        <dbReference type="ARBA" id="ARBA00022669"/>
    </source>
</evidence>
<dbReference type="GO" id="GO:0008061">
    <property type="term" value="F:chitin binding"/>
    <property type="evidence" value="ECO:0007669"/>
    <property type="project" value="UniProtKB-KW"/>
</dbReference>
<dbReference type="InterPro" id="IPR036508">
    <property type="entry name" value="Chitin-bd_dom_sf"/>
</dbReference>
<evidence type="ECO:0000313" key="7">
    <source>
        <dbReference type="EMBL" id="KAL3884579.1"/>
    </source>
</evidence>
<accession>A0ABD3XE77</accession>
<keyword evidence="3" id="KW-0677">Repeat</keyword>
<sequence length="191" mass="21487">MLFLSFLACDKTCHLYFSVSLSFIFAILYPTATSNKLCVSSCVGKINGDYQYCPDCRKYVACSNGYKHIMPCPAKLVWDDNLKRCEWMSSTCPGSTTARTTISVCETSCVGKIYGEYQYCPDCRKYVACSNGNKYIMPCPANLVWDDNLKRCELTSSTCPGSTTSSTPITGKYDVAKRFDFLLFCMVERHF</sequence>
<protein>
    <recommendedName>
        <fullName evidence="6">Chitin-binding type-2 domain-containing protein</fullName>
    </recommendedName>
</protein>
<evidence type="ECO:0000256" key="3">
    <source>
        <dbReference type="ARBA" id="ARBA00022737"/>
    </source>
</evidence>
<evidence type="ECO:0000256" key="5">
    <source>
        <dbReference type="ARBA" id="ARBA00023180"/>
    </source>
</evidence>
<dbReference type="Pfam" id="PF01607">
    <property type="entry name" value="CBM_14"/>
    <property type="match status" value="2"/>
</dbReference>
<evidence type="ECO:0000256" key="2">
    <source>
        <dbReference type="ARBA" id="ARBA00022729"/>
    </source>
</evidence>
<dbReference type="SMART" id="SM00494">
    <property type="entry name" value="ChtBD2"/>
    <property type="match status" value="2"/>
</dbReference>
<feature type="domain" description="Chitin-binding type-2" evidence="6">
    <location>
        <begin position="106"/>
        <end position="161"/>
    </location>
</feature>
<keyword evidence="8" id="KW-1185">Reference proteome</keyword>
<keyword evidence="1" id="KW-0147">Chitin-binding</keyword>
<evidence type="ECO:0000313" key="8">
    <source>
        <dbReference type="Proteomes" id="UP001634394"/>
    </source>
</evidence>
<dbReference type="Gene3D" id="2.170.140.10">
    <property type="entry name" value="Chitin binding domain"/>
    <property type="match status" value="2"/>
</dbReference>
<organism evidence="7 8">
    <name type="scientific">Sinanodonta woodiana</name>
    <name type="common">Chinese pond mussel</name>
    <name type="synonym">Anodonta woodiana</name>
    <dbReference type="NCBI Taxonomy" id="1069815"/>
    <lineage>
        <taxon>Eukaryota</taxon>
        <taxon>Metazoa</taxon>
        <taxon>Spiralia</taxon>
        <taxon>Lophotrochozoa</taxon>
        <taxon>Mollusca</taxon>
        <taxon>Bivalvia</taxon>
        <taxon>Autobranchia</taxon>
        <taxon>Heteroconchia</taxon>
        <taxon>Palaeoheterodonta</taxon>
        <taxon>Unionida</taxon>
        <taxon>Unionoidea</taxon>
        <taxon>Unionidae</taxon>
        <taxon>Unioninae</taxon>
        <taxon>Sinanodonta</taxon>
    </lineage>
</organism>
<dbReference type="AlphaFoldDB" id="A0ABD3XE77"/>
<keyword evidence="5" id="KW-0325">Glycoprotein</keyword>
<dbReference type="InterPro" id="IPR002557">
    <property type="entry name" value="Chitin-bd_dom"/>
</dbReference>
<gene>
    <name evidence="7" type="ORF">ACJMK2_024711</name>
</gene>
<dbReference type="InterPro" id="IPR051940">
    <property type="entry name" value="Chitin_bind-dev_reg"/>
</dbReference>
<dbReference type="SUPFAM" id="SSF57625">
    <property type="entry name" value="Invertebrate chitin-binding proteins"/>
    <property type="match status" value="2"/>
</dbReference>
<comment type="caution">
    <text evidence="7">The sequence shown here is derived from an EMBL/GenBank/DDBJ whole genome shotgun (WGS) entry which is preliminary data.</text>
</comment>
<reference evidence="7 8" key="1">
    <citation type="submission" date="2024-11" db="EMBL/GenBank/DDBJ databases">
        <title>Chromosome-level genome assembly of the freshwater bivalve Anodonta woodiana.</title>
        <authorList>
            <person name="Chen X."/>
        </authorList>
    </citation>
    <scope>NUCLEOTIDE SEQUENCE [LARGE SCALE GENOMIC DNA]</scope>
    <source>
        <strain evidence="7">MN2024</strain>
        <tissue evidence="7">Gills</tissue>
    </source>
</reference>
<evidence type="ECO:0000259" key="6">
    <source>
        <dbReference type="PROSITE" id="PS50940"/>
    </source>
</evidence>
<feature type="domain" description="Chitin-binding type-2" evidence="6">
    <location>
        <begin position="39"/>
        <end position="94"/>
    </location>
</feature>
<keyword evidence="2" id="KW-0732">Signal</keyword>
<dbReference type="Proteomes" id="UP001634394">
    <property type="component" value="Unassembled WGS sequence"/>
</dbReference>
<proteinExistence type="predicted"/>